<gene>
    <name evidence="2" type="ORF">AMORRO_LOCUS18089</name>
</gene>
<feature type="coiled-coil region" evidence="1">
    <location>
        <begin position="3"/>
        <end position="55"/>
    </location>
</feature>
<dbReference type="OrthoDB" id="2440461at2759"/>
<reference evidence="2" key="1">
    <citation type="submission" date="2021-06" db="EMBL/GenBank/DDBJ databases">
        <authorList>
            <person name="Kallberg Y."/>
            <person name="Tangrot J."/>
            <person name="Rosling A."/>
        </authorList>
    </citation>
    <scope>NUCLEOTIDE SEQUENCE</scope>
    <source>
        <strain evidence="2">CL551</strain>
    </source>
</reference>
<evidence type="ECO:0000256" key="1">
    <source>
        <dbReference type="SAM" id="Coils"/>
    </source>
</evidence>
<accession>A0A9N9JR99</accession>
<organism evidence="2 3">
    <name type="scientific">Acaulospora morrowiae</name>
    <dbReference type="NCBI Taxonomy" id="94023"/>
    <lineage>
        <taxon>Eukaryota</taxon>
        <taxon>Fungi</taxon>
        <taxon>Fungi incertae sedis</taxon>
        <taxon>Mucoromycota</taxon>
        <taxon>Glomeromycotina</taxon>
        <taxon>Glomeromycetes</taxon>
        <taxon>Diversisporales</taxon>
        <taxon>Acaulosporaceae</taxon>
        <taxon>Acaulospora</taxon>
    </lineage>
</organism>
<feature type="non-terminal residue" evidence="2">
    <location>
        <position position="57"/>
    </location>
</feature>
<keyword evidence="3" id="KW-1185">Reference proteome</keyword>
<dbReference type="AlphaFoldDB" id="A0A9N9JR99"/>
<name>A0A9N9JR99_9GLOM</name>
<dbReference type="EMBL" id="CAJVPV010060825">
    <property type="protein sequence ID" value="CAG8790379.1"/>
    <property type="molecule type" value="Genomic_DNA"/>
</dbReference>
<evidence type="ECO:0000313" key="2">
    <source>
        <dbReference type="EMBL" id="CAG8790379.1"/>
    </source>
</evidence>
<feature type="non-terminal residue" evidence="2">
    <location>
        <position position="1"/>
    </location>
</feature>
<dbReference type="Proteomes" id="UP000789342">
    <property type="component" value="Unassembled WGS sequence"/>
</dbReference>
<evidence type="ECO:0000313" key="3">
    <source>
        <dbReference type="Proteomes" id="UP000789342"/>
    </source>
</evidence>
<protein>
    <submittedName>
        <fullName evidence="2">7291_t:CDS:1</fullName>
    </submittedName>
</protein>
<comment type="caution">
    <text evidence="2">The sequence shown here is derived from an EMBL/GenBank/DDBJ whole genome shotgun (WGS) entry which is preliminary data.</text>
</comment>
<proteinExistence type="predicted"/>
<keyword evidence="1" id="KW-0175">Coiled coil</keyword>
<sequence length="57" mass="6733">DKIAELEAERTELKARIAELLRQTVEENKMRDVKVKELEQKNIELENRLAILEQGEK</sequence>